<keyword evidence="3" id="KW-1185">Reference proteome</keyword>
<protein>
    <submittedName>
        <fullName evidence="2">Uncharacterized protein</fullName>
    </submittedName>
</protein>
<evidence type="ECO:0000256" key="1">
    <source>
        <dbReference type="SAM" id="MobiDB-lite"/>
    </source>
</evidence>
<evidence type="ECO:0000313" key="2">
    <source>
        <dbReference type="EMBL" id="KAF6205583.1"/>
    </source>
</evidence>
<sequence>MEHPNFEQKFTEKIEKVRIFLESLPHLVSSSQIKKSTESSCYSFNFNRVTPKVDYGGLLQSNYVAESVQRDSISAGANEQTSERTSAVMSNVNLALSSKKKKKKKRAIDPLRPTKKRSFGVDIGQGINTIVYIKENCCPVNETRKSRLLNIFLNPVPTLLRTEKSIENIYRQPPLSQDPSSSNIKSEQTKRVGHTESEVPDLNVLFGESDEDQYKIRYIDYVTDLSNDFGIDDLQALFVPYHAANR</sequence>
<dbReference type="EMBL" id="WIXP02000009">
    <property type="protein sequence ID" value="KAF6205583.1"/>
    <property type="molecule type" value="Genomic_DNA"/>
</dbReference>
<feature type="region of interest" description="Disordered" evidence="1">
    <location>
        <begin position="171"/>
        <end position="195"/>
    </location>
</feature>
<organism evidence="2 3">
    <name type="scientific">Apolygus lucorum</name>
    <name type="common">Small green plant bug</name>
    <name type="synonym">Lygocoris lucorum</name>
    <dbReference type="NCBI Taxonomy" id="248454"/>
    <lineage>
        <taxon>Eukaryota</taxon>
        <taxon>Metazoa</taxon>
        <taxon>Ecdysozoa</taxon>
        <taxon>Arthropoda</taxon>
        <taxon>Hexapoda</taxon>
        <taxon>Insecta</taxon>
        <taxon>Pterygota</taxon>
        <taxon>Neoptera</taxon>
        <taxon>Paraneoptera</taxon>
        <taxon>Hemiptera</taxon>
        <taxon>Heteroptera</taxon>
        <taxon>Panheteroptera</taxon>
        <taxon>Cimicomorpha</taxon>
        <taxon>Miridae</taxon>
        <taxon>Mirini</taxon>
        <taxon>Apolygus</taxon>
    </lineage>
</organism>
<comment type="caution">
    <text evidence="2">The sequence shown here is derived from an EMBL/GenBank/DDBJ whole genome shotgun (WGS) entry which is preliminary data.</text>
</comment>
<reference evidence="2" key="1">
    <citation type="journal article" date="2021" name="Mol. Ecol. Resour.">
        <title>Apolygus lucorum genome provides insights into omnivorousness and mesophyll feeding.</title>
        <authorList>
            <person name="Liu Y."/>
            <person name="Liu H."/>
            <person name="Wang H."/>
            <person name="Huang T."/>
            <person name="Liu B."/>
            <person name="Yang B."/>
            <person name="Yin L."/>
            <person name="Li B."/>
            <person name="Zhang Y."/>
            <person name="Zhang S."/>
            <person name="Jiang F."/>
            <person name="Zhang X."/>
            <person name="Ren Y."/>
            <person name="Wang B."/>
            <person name="Wang S."/>
            <person name="Lu Y."/>
            <person name="Wu K."/>
            <person name="Fan W."/>
            <person name="Wang G."/>
        </authorList>
    </citation>
    <scope>NUCLEOTIDE SEQUENCE</scope>
    <source>
        <strain evidence="2">12Hb</strain>
    </source>
</reference>
<gene>
    <name evidence="2" type="ORF">GE061_019756</name>
</gene>
<feature type="compositionally biased region" description="Polar residues" evidence="1">
    <location>
        <begin position="174"/>
        <end position="186"/>
    </location>
</feature>
<dbReference type="Proteomes" id="UP000466442">
    <property type="component" value="Linkage Group LG9"/>
</dbReference>
<accession>A0A6A4JR64</accession>
<proteinExistence type="predicted"/>
<evidence type="ECO:0000313" key="3">
    <source>
        <dbReference type="Proteomes" id="UP000466442"/>
    </source>
</evidence>
<dbReference type="AlphaFoldDB" id="A0A6A4JR64"/>
<name>A0A6A4JR64_APOLU</name>